<evidence type="ECO:0000256" key="6">
    <source>
        <dbReference type="HAMAP-Rule" id="MF_00367"/>
    </source>
</evidence>
<dbReference type="InterPro" id="IPR009019">
    <property type="entry name" value="KH_sf_prok-type"/>
</dbReference>
<dbReference type="PROSITE" id="PS51713">
    <property type="entry name" value="G_ERA"/>
    <property type="match status" value="1"/>
</dbReference>
<dbReference type="InterPro" id="IPR004044">
    <property type="entry name" value="KH_dom_type_2"/>
</dbReference>
<keyword evidence="6" id="KW-0690">Ribosome biogenesis</keyword>
<dbReference type="PROSITE" id="PS50823">
    <property type="entry name" value="KH_TYPE_2"/>
    <property type="match status" value="1"/>
</dbReference>
<dbReference type="InterPro" id="IPR030388">
    <property type="entry name" value="G_ERA_dom"/>
</dbReference>
<proteinExistence type="inferred from homology"/>
<dbReference type="SUPFAM" id="SSF52540">
    <property type="entry name" value="P-loop containing nucleoside triphosphate hydrolases"/>
    <property type="match status" value="1"/>
</dbReference>
<comment type="subcellular location">
    <subcellularLocation>
        <location evidence="6">Cytoplasm</location>
    </subcellularLocation>
    <subcellularLocation>
        <location evidence="6">Cell membrane</location>
        <topology evidence="6">Peripheral membrane protein</topology>
    </subcellularLocation>
</comment>
<dbReference type="GO" id="GO:0000028">
    <property type="term" value="P:ribosomal small subunit assembly"/>
    <property type="evidence" value="ECO:0007669"/>
    <property type="project" value="TreeGrafter"/>
</dbReference>
<dbReference type="CDD" id="cd04163">
    <property type="entry name" value="Era"/>
    <property type="match status" value="1"/>
</dbReference>
<dbReference type="GO" id="GO:0070181">
    <property type="term" value="F:small ribosomal subunit rRNA binding"/>
    <property type="evidence" value="ECO:0007669"/>
    <property type="project" value="UniProtKB-UniRule"/>
</dbReference>
<dbReference type="InterPro" id="IPR027417">
    <property type="entry name" value="P-loop_NTPase"/>
</dbReference>
<keyword evidence="6" id="KW-0472">Membrane</keyword>
<dbReference type="EMBL" id="CP030759">
    <property type="protein sequence ID" value="AXA36282.1"/>
    <property type="molecule type" value="Genomic_DNA"/>
</dbReference>
<feature type="binding site" evidence="6">
    <location>
        <begin position="126"/>
        <end position="129"/>
    </location>
    <ligand>
        <name>GTP</name>
        <dbReference type="ChEBI" id="CHEBI:37565"/>
    </ligand>
</feature>
<keyword evidence="4 6" id="KW-0694">RNA-binding</keyword>
<keyword evidence="6" id="KW-0699">rRNA-binding</keyword>
<dbReference type="NCBIfam" id="TIGR00231">
    <property type="entry name" value="small_GTP"/>
    <property type="match status" value="1"/>
</dbReference>
<dbReference type="SUPFAM" id="SSF54814">
    <property type="entry name" value="Prokaryotic type KH domain (KH-domain type II)"/>
    <property type="match status" value="1"/>
</dbReference>
<comment type="similarity">
    <text evidence="1 6 7 8">Belongs to the TRAFAC class TrmE-Era-EngA-EngB-Septin-like GTPase superfamily. Era GTPase family.</text>
</comment>
<dbReference type="Pfam" id="PF01926">
    <property type="entry name" value="MMR_HSR1"/>
    <property type="match status" value="1"/>
</dbReference>
<evidence type="ECO:0000313" key="12">
    <source>
        <dbReference type="Proteomes" id="UP000262583"/>
    </source>
</evidence>
<evidence type="ECO:0000259" key="9">
    <source>
        <dbReference type="PROSITE" id="PS50823"/>
    </source>
</evidence>
<dbReference type="InterPro" id="IPR015946">
    <property type="entry name" value="KH_dom-like_a/b"/>
</dbReference>
<evidence type="ECO:0000256" key="3">
    <source>
        <dbReference type="ARBA" id="ARBA00022741"/>
    </source>
</evidence>
<dbReference type="GO" id="GO:0043024">
    <property type="term" value="F:ribosomal small subunit binding"/>
    <property type="evidence" value="ECO:0007669"/>
    <property type="project" value="TreeGrafter"/>
</dbReference>
<feature type="binding site" evidence="6">
    <location>
        <begin position="17"/>
        <end position="24"/>
    </location>
    <ligand>
        <name>GTP</name>
        <dbReference type="ChEBI" id="CHEBI:37565"/>
    </ligand>
</feature>
<keyword evidence="6" id="KW-0963">Cytoplasm</keyword>
<dbReference type="GO" id="GO:0005829">
    <property type="term" value="C:cytosol"/>
    <property type="evidence" value="ECO:0007669"/>
    <property type="project" value="TreeGrafter"/>
</dbReference>
<dbReference type="NCBIfam" id="NF000908">
    <property type="entry name" value="PRK00089.1"/>
    <property type="match status" value="1"/>
</dbReference>
<evidence type="ECO:0000256" key="1">
    <source>
        <dbReference type="ARBA" id="ARBA00007921"/>
    </source>
</evidence>
<dbReference type="GO" id="GO:0005525">
    <property type="term" value="F:GTP binding"/>
    <property type="evidence" value="ECO:0007669"/>
    <property type="project" value="UniProtKB-UniRule"/>
</dbReference>
<sequence>MMNQTTEFKSGYVAILGKPNAGKSTLLNALLGEKLAIVSEKPQTTRDRVAGILTTDHYQIVFLDTPGVIVPKDRFNEVLVWRAAEALEDADIIYYLVDATDDEPPNERLAEILAHRGTAKLFVVVNKTDLLPPERAKEVPPAAREIVADKIFFISALQKQGLDRLLADTVEQLNPGPMFFDPEQLTDRDERFFAAEAVREKIFLYTGEEVPYSIHTEVETFEERPDKDFIRVVIYVERDSQKPIIIGAKGQNLKRIGMEARRDIEALTGRPTYLELWVKVRKNWRKNDFDLRNFGYKVKPRKRK</sequence>
<feature type="region of interest" description="G3" evidence="7">
    <location>
        <begin position="64"/>
        <end position="67"/>
    </location>
</feature>
<evidence type="ECO:0000256" key="8">
    <source>
        <dbReference type="RuleBase" id="RU003761"/>
    </source>
</evidence>
<dbReference type="GO" id="GO:0005886">
    <property type="term" value="C:plasma membrane"/>
    <property type="evidence" value="ECO:0007669"/>
    <property type="project" value="UniProtKB-SubCell"/>
</dbReference>
<accession>A0A2Z4Y6E1</accession>
<dbReference type="PANTHER" id="PTHR42698">
    <property type="entry name" value="GTPASE ERA"/>
    <property type="match status" value="1"/>
</dbReference>
<comment type="subunit">
    <text evidence="6">Monomer.</text>
</comment>
<dbReference type="InterPro" id="IPR005662">
    <property type="entry name" value="GTPase_Era-like"/>
</dbReference>
<dbReference type="InterPro" id="IPR005225">
    <property type="entry name" value="Small_GTP-bd"/>
</dbReference>
<feature type="region of interest" description="G2" evidence="7">
    <location>
        <begin position="43"/>
        <end position="47"/>
    </location>
</feature>
<evidence type="ECO:0000256" key="2">
    <source>
        <dbReference type="ARBA" id="ARBA00020484"/>
    </source>
</evidence>
<gene>
    <name evidence="6" type="primary">era</name>
    <name evidence="11" type="ORF">BRCON_1505</name>
</gene>
<evidence type="ECO:0000313" key="11">
    <source>
        <dbReference type="EMBL" id="AXA36282.1"/>
    </source>
</evidence>
<feature type="region of interest" description="G1" evidence="7">
    <location>
        <begin position="17"/>
        <end position="24"/>
    </location>
</feature>
<keyword evidence="5 6" id="KW-0342">GTP-binding</keyword>
<feature type="region of interest" description="G5" evidence="7">
    <location>
        <begin position="154"/>
        <end position="156"/>
    </location>
</feature>
<feature type="binding site" evidence="6">
    <location>
        <begin position="64"/>
        <end position="68"/>
    </location>
    <ligand>
        <name>GTP</name>
        <dbReference type="ChEBI" id="CHEBI:37565"/>
    </ligand>
</feature>
<feature type="domain" description="Era-type G" evidence="10">
    <location>
        <begin position="9"/>
        <end position="175"/>
    </location>
</feature>
<protein>
    <recommendedName>
        <fullName evidence="2 6">GTPase Era</fullName>
    </recommendedName>
</protein>
<dbReference type="PANTHER" id="PTHR42698:SF1">
    <property type="entry name" value="GTPASE ERA, MITOCHONDRIAL"/>
    <property type="match status" value="1"/>
</dbReference>
<feature type="domain" description="KH type-2" evidence="9">
    <location>
        <begin position="206"/>
        <end position="282"/>
    </location>
</feature>
<name>A0A2Z4Y6E1_SUMC1</name>
<dbReference type="CDD" id="cd22534">
    <property type="entry name" value="KH-II_Era"/>
    <property type="match status" value="1"/>
</dbReference>
<dbReference type="HAMAP" id="MF_00367">
    <property type="entry name" value="GTPase_Era"/>
    <property type="match status" value="1"/>
</dbReference>
<reference evidence="11 12" key="1">
    <citation type="submission" date="2018-05" db="EMBL/GenBank/DDBJ databases">
        <title>A metagenomic window into the 2 km-deep terrestrial subsurface aquifer revealed taxonomically and functionally diverse microbial community comprising novel uncultured bacterial lineages.</title>
        <authorList>
            <person name="Kadnikov V.V."/>
            <person name="Mardanov A.V."/>
            <person name="Beletsky A.V."/>
            <person name="Banks D."/>
            <person name="Pimenov N.V."/>
            <person name="Frank Y.A."/>
            <person name="Karnachuk O.V."/>
            <person name="Ravin N.V."/>
        </authorList>
    </citation>
    <scope>NUCLEOTIDE SEQUENCE [LARGE SCALE GENOMIC DNA]</scope>
    <source>
        <strain evidence="11">BY</strain>
    </source>
</reference>
<dbReference type="InterPro" id="IPR006073">
    <property type="entry name" value="GTP-bd"/>
</dbReference>
<evidence type="ECO:0000256" key="4">
    <source>
        <dbReference type="ARBA" id="ARBA00022884"/>
    </source>
</evidence>
<evidence type="ECO:0000259" key="10">
    <source>
        <dbReference type="PROSITE" id="PS51713"/>
    </source>
</evidence>
<dbReference type="NCBIfam" id="TIGR00436">
    <property type="entry name" value="era"/>
    <property type="match status" value="1"/>
</dbReference>
<dbReference type="AlphaFoldDB" id="A0A2Z4Y6E1"/>
<dbReference type="GO" id="GO:0003924">
    <property type="term" value="F:GTPase activity"/>
    <property type="evidence" value="ECO:0007669"/>
    <property type="project" value="UniProtKB-UniRule"/>
</dbReference>
<dbReference type="FunFam" id="3.30.300.20:FF:000003">
    <property type="entry name" value="GTPase Era"/>
    <property type="match status" value="1"/>
</dbReference>
<dbReference type="Pfam" id="PF07650">
    <property type="entry name" value="KH_2"/>
    <property type="match status" value="1"/>
</dbReference>
<evidence type="ECO:0000256" key="7">
    <source>
        <dbReference type="PROSITE-ProRule" id="PRU01050"/>
    </source>
</evidence>
<evidence type="ECO:0000256" key="5">
    <source>
        <dbReference type="ARBA" id="ARBA00023134"/>
    </source>
</evidence>
<comment type="function">
    <text evidence="6">An essential GTPase that binds both GDP and GTP, with rapid nucleotide exchange. Plays a role in 16S rRNA processing and 30S ribosomal subunit biogenesis and possibly also in cell cycle regulation and energy metabolism.</text>
</comment>
<keyword evidence="6" id="KW-1003">Cell membrane</keyword>
<feature type="region of interest" description="G4" evidence="7">
    <location>
        <begin position="126"/>
        <end position="129"/>
    </location>
</feature>
<dbReference type="KEGG" id="schv:BRCON_1505"/>
<organism evidence="11 12">
    <name type="scientific">Sumerlaea chitinivorans</name>
    <dbReference type="NCBI Taxonomy" id="2250252"/>
    <lineage>
        <taxon>Bacteria</taxon>
        <taxon>Candidatus Sumerlaeota</taxon>
        <taxon>Candidatus Sumerlaeia</taxon>
        <taxon>Candidatus Sumerlaeales</taxon>
        <taxon>Candidatus Sumerlaeaceae</taxon>
        <taxon>Candidatus Sumerlaea</taxon>
    </lineage>
</organism>
<dbReference type="Gene3D" id="3.30.300.20">
    <property type="match status" value="1"/>
</dbReference>
<keyword evidence="3 6" id="KW-0547">Nucleotide-binding</keyword>
<dbReference type="Proteomes" id="UP000262583">
    <property type="component" value="Chromosome"/>
</dbReference>
<dbReference type="Gene3D" id="3.40.50.300">
    <property type="entry name" value="P-loop containing nucleotide triphosphate hydrolases"/>
    <property type="match status" value="1"/>
</dbReference>